<gene>
    <name evidence="1" type="ORF">METZ01_LOCUS343502</name>
</gene>
<name>A0A382R0P4_9ZZZZ</name>
<accession>A0A382R0P4</accession>
<dbReference type="AlphaFoldDB" id="A0A382R0P4"/>
<dbReference type="EMBL" id="UINC01117899">
    <property type="protein sequence ID" value="SVC90648.1"/>
    <property type="molecule type" value="Genomic_DNA"/>
</dbReference>
<protein>
    <submittedName>
        <fullName evidence="1">Uncharacterized protein</fullName>
    </submittedName>
</protein>
<organism evidence="1">
    <name type="scientific">marine metagenome</name>
    <dbReference type="NCBI Taxonomy" id="408172"/>
    <lineage>
        <taxon>unclassified sequences</taxon>
        <taxon>metagenomes</taxon>
        <taxon>ecological metagenomes</taxon>
    </lineage>
</organism>
<feature type="non-terminal residue" evidence="1">
    <location>
        <position position="94"/>
    </location>
</feature>
<reference evidence="1" key="1">
    <citation type="submission" date="2018-05" db="EMBL/GenBank/DDBJ databases">
        <authorList>
            <person name="Lanie J.A."/>
            <person name="Ng W.-L."/>
            <person name="Kazmierczak K.M."/>
            <person name="Andrzejewski T.M."/>
            <person name="Davidsen T.M."/>
            <person name="Wayne K.J."/>
            <person name="Tettelin H."/>
            <person name="Glass J.I."/>
            <person name="Rusch D."/>
            <person name="Podicherti R."/>
            <person name="Tsui H.-C.T."/>
            <person name="Winkler M.E."/>
        </authorList>
    </citation>
    <scope>NUCLEOTIDE SEQUENCE</scope>
</reference>
<sequence>MHLVFEGCRNCFSHHIGRLSLAAIYFASWSSGASEIKEKARDHWAFQPISENIPPKAEGAGVAIDSFVQVKLRENGLRFSPKASNATLIRRLSF</sequence>
<evidence type="ECO:0000313" key="1">
    <source>
        <dbReference type="EMBL" id="SVC90648.1"/>
    </source>
</evidence>
<proteinExistence type="predicted"/>